<dbReference type="Pfam" id="PF13458">
    <property type="entry name" value="Peripla_BP_6"/>
    <property type="match status" value="1"/>
</dbReference>
<sequence length="403" mass="42194">MAPSCSHPFCPSSESMQRRQLVSLLPRAASIAAVPALAPAFVRNAFADEAGLSAKTITIGCSAAMSGPLAGFGTDIKLGTEAAMAQINARGGIQGRTLQLQMVDDGYVPQRTADNVRQMLSKGTAFALLSCVGTPNNAAVIPLIEEAGVPYVAPFTGASSLRKASRNVFHVRASYTTEVRRLVQRLAGMGLKGIGIVYLDNAYGREMLEDATHALEAEKMAPAVQAAIATDGKNLADVLNKVEAAHPSAVLLATAGTVSVDLVRGLRKSAPGVLLTGLSVTLPNDSLKPLGEDARGIALTMVVPAPHQAKLQVVRDYQAAMRAHGQQEFSLGTLEAYVNTRVLAEGLERAGRDPSQARLRSALAGIRNWDMGGFVIDYSGQAPHVGSSFIDLGVLGNAGRFIG</sequence>
<proteinExistence type="inferred from homology"/>
<evidence type="ECO:0000256" key="2">
    <source>
        <dbReference type="ARBA" id="ARBA00022448"/>
    </source>
</evidence>
<dbReference type="PANTHER" id="PTHR47235:SF1">
    <property type="entry name" value="BLR6548 PROTEIN"/>
    <property type="match status" value="1"/>
</dbReference>
<evidence type="ECO:0000259" key="5">
    <source>
        <dbReference type="Pfam" id="PF13458"/>
    </source>
</evidence>
<dbReference type="InterPro" id="IPR028082">
    <property type="entry name" value="Peripla_BP_I"/>
</dbReference>
<gene>
    <name evidence="6" type="ordered locus">Daci_5732</name>
</gene>
<evidence type="ECO:0000256" key="1">
    <source>
        <dbReference type="ARBA" id="ARBA00010062"/>
    </source>
</evidence>
<organism evidence="6 7">
    <name type="scientific">Delftia acidovorans (strain DSM 14801 / SPH-1)</name>
    <dbReference type="NCBI Taxonomy" id="398578"/>
    <lineage>
        <taxon>Bacteria</taxon>
        <taxon>Pseudomonadati</taxon>
        <taxon>Pseudomonadota</taxon>
        <taxon>Betaproteobacteria</taxon>
        <taxon>Burkholderiales</taxon>
        <taxon>Comamonadaceae</taxon>
        <taxon>Delftia</taxon>
    </lineage>
</organism>
<dbReference type="Gene3D" id="3.40.50.2300">
    <property type="match status" value="2"/>
</dbReference>
<keyword evidence="7" id="KW-1185">Reference proteome</keyword>
<accession>A9BXT4</accession>
<dbReference type="KEGG" id="dac:Daci_5732"/>
<dbReference type="GO" id="GO:0006865">
    <property type="term" value="P:amino acid transport"/>
    <property type="evidence" value="ECO:0007669"/>
    <property type="project" value="UniProtKB-KW"/>
</dbReference>
<reference evidence="7" key="2">
    <citation type="submission" date="2007-11" db="EMBL/GenBank/DDBJ databases">
        <title>Complete sequence of Delftia acidovorans DSM 14801 / SPH-1.</title>
        <authorList>
            <person name="Copeland A."/>
            <person name="Lucas S."/>
            <person name="Lapidus A."/>
            <person name="Barry K."/>
            <person name="Glavina del Rio T."/>
            <person name="Dalin E."/>
            <person name="Tice H."/>
            <person name="Pitluck S."/>
            <person name="Lowry S."/>
            <person name="Clum A."/>
            <person name="Schmutz J."/>
            <person name="Larimer F."/>
            <person name="Land M."/>
            <person name="Hauser L."/>
            <person name="Kyrpides N."/>
            <person name="Kim E."/>
            <person name="Schleheck D."/>
            <person name="Richardson P."/>
        </authorList>
    </citation>
    <scope>NUCLEOTIDE SEQUENCE [LARGE SCALE GENOMIC DNA]</scope>
    <source>
        <strain evidence="7">DSM 14801 / SPH-1</strain>
    </source>
</reference>
<evidence type="ECO:0000256" key="4">
    <source>
        <dbReference type="ARBA" id="ARBA00022970"/>
    </source>
</evidence>
<evidence type="ECO:0000256" key="3">
    <source>
        <dbReference type="ARBA" id="ARBA00022729"/>
    </source>
</evidence>
<dbReference type="SUPFAM" id="SSF53822">
    <property type="entry name" value="Periplasmic binding protein-like I"/>
    <property type="match status" value="1"/>
</dbReference>
<comment type="similarity">
    <text evidence="1">Belongs to the leucine-binding protein family.</text>
</comment>
<dbReference type="PANTHER" id="PTHR47235">
    <property type="entry name" value="BLR6548 PROTEIN"/>
    <property type="match status" value="1"/>
</dbReference>
<keyword evidence="4" id="KW-0029">Amino-acid transport</keyword>
<dbReference type="EMBL" id="CP000884">
    <property type="protein sequence ID" value="ABX38360.1"/>
    <property type="molecule type" value="Genomic_DNA"/>
</dbReference>
<dbReference type="eggNOG" id="COG0683">
    <property type="taxonomic scope" value="Bacteria"/>
</dbReference>
<dbReference type="Proteomes" id="UP000000784">
    <property type="component" value="Chromosome"/>
</dbReference>
<dbReference type="CDD" id="cd06326">
    <property type="entry name" value="PBP1_ABC_ligand_binding-like"/>
    <property type="match status" value="1"/>
</dbReference>
<dbReference type="AlphaFoldDB" id="A9BXT4"/>
<keyword evidence="3" id="KW-0732">Signal</keyword>
<dbReference type="STRING" id="398578.Daci_5732"/>
<name>A9BXT4_DELAS</name>
<dbReference type="HOGENOM" id="CLU_027128_7_1_4"/>
<dbReference type="PRINTS" id="PR00337">
    <property type="entry name" value="LEUILEVALBP"/>
</dbReference>
<dbReference type="InterPro" id="IPR000709">
    <property type="entry name" value="Leu_Ile_Val-bd"/>
</dbReference>
<evidence type="ECO:0000313" key="6">
    <source>
        <dbReference type="EMBL" id="ABX38360.1"/>
    </source>
</evidence>
<reference evidence="6 7" key="1">
    <citation type="journal article" date="2004" name="Appl. Environ. Microbiol.">
        <title>Mineralization of individual congeners of linear alkylbenzenesulfonate by defined pairs of heterotrophic bacteria.</title>
        <authorList>
            <person name="Schleheck D."/>
            <person name="Knepper T.P."/>
            <person name="Fischer K."/>
            <person name="Cook A.M."/>
        </authorList>
    </citation>
    <scope>NUCLEOTIDE SEQUENCE [LARGE SCALE GENOMIC DNA]</scope>
    <source>
        <strain evidence="7">DSM 14801 / SPH-1</strain>
    </source>
</reference>
<keyword evidence="2" id="KW-0813">Transport</keyword>
<protein>
    <submittedName>
        <fullName evidence="6">Extracellular ligand-binding receptor</fullName>
    </submittedName>
</protein>
<evidence type="ECO:0000313" key="7">
    <source>
        <dbReference type="Proteomes" id="UP000000784"/>
    </source>
</evidence>
<dbReference type="InterPro" id="IPR028081">
    <property type="entry name" value="Leu-bd"/>
</dbReference>
<feature type="domain" description="Leucine-binding protein" evidence="5">
    <location>
        <begin position="56"/>
        <end position="373"/>
    </location>
</feature>
<keyword evidence="6" id="KW-0675">Receptor</keyword>